<name>A0A5R8KL97_9BACT</name>
<evidence type="ECO:0000313" key="1">
    <source>
        <dbReference type="EMBL" id="TLD72795.1"/>
    </source>
</evidence>
<evidence type="ECO:0000313" key="2">
    <source>
        <dbReference type="Proteomes" id="UP000306196"/>
    </source>
</evidence>
<comment type="caution">
    <text evidence="1">The sequence shown here is derived from an EMBL/GenBank/DDBJ whole genome shotgun (WGS) entry which is preliminary data.</text>
</comment>
<protein>
    <submittedName>
        <fullName evidence="1">PEP-CTERM sorting domain-containing protein</fullName>
    </submittedName>
</protein>
<dbReference type="Proteomes" id="UP000306196">
    <property type="component" value="Unassembled WGS sequence"/>
</dbReference>
<keyword evidence="2" id="KW-1185">Reference proteome</keyword>
<sequence length="267" mass="28467">MFTWFMKSPLAHSAVMLVTLLLSLSAGLLPREVDAAYVLNQVGSGTATLTIAPPPASQTQASGTVNFAAITVNRSAPGFGDTTMNNPNVIEGAYYTYTFTAPGTANFDVQNQMGGLWSGWGSPNNGIFQNGPTTSSWARGLRYQHRYPDDTTSSFPVGSTVPNNTTLAVPTAGDILSVGIYLNAISNEIDYVYSNLTTGESFSYTFTNAGVPADNILSFNNIAFRSDSGITTFAYTYGTLAVVPEPGRISLLALALGICVLRRSRRR</sequence>
<proteinExistence type="predicted"/>
<reference evidence="1 2" key="1">
    <citation type="submission" date="2019-05" db="EMBL/GenBank/DDBJ databases">
        <title>Verrucobacter flavum gen. nov., sp. nov. a new member of the family Verrucomicrobiaceae.</title>
        <authorList>
            <person name="Szuroczki S."/>
            <person name="Abbaszade G."/>
            <person name="Szabo A."/>
            <person name="Felfoldi T."/>
            <person name="Schumann P."/>
            <person name="Boka K."/>
            <person name="Keki Z."/>
            <person name="Toumi M."/>
            <person name="Toth E."/>
        </authorList>
    </citation>
    <scope>NUCLEOTIDE SEQUENCE [LARGE SCALE GENOMIC DNA]</scope>
    <source>
        <strain evidence="1 2">MG-N-17</strain>
    </source>
</reference>
<dbReference type="NCBIfam" id="TIGR02595">
    <property type="entry name" value="PEP_CTERM"/>
    <property type="match status" value="1"/>
</dbReference>
<organism evidence="1 2">
    <name type="scientific">Phragmitibacter flavus</name>
    <dbReference type="NCBI Taxonomy" id="2576071"/>
    <lineage>
        <taxon>Bacteria</taxon>
        <taxon>Pseudomonadati</taxon>
        <taxon>Verrucomicrobiota</taxon>
        <taxon>Verrucomicrobiia</taxon>
        <taxon>Verrucomicrobiales</taxon>
        <taxon>Verrucomicrobiaceae</taxon>
        <taxon>Phragmitibacter</taxon>
    </lineage>
</organism>
<dbReference type="AlphaFoldDB" id="A0A5R8KL97"/>
<accession>A0A5R8KL97</accession>
<gene>
    <name evidence="1" type="ORF">FEM03_01615</name>
</gene>
<dbReference type="InterPro" id="IPR013424">
    <property type="entry name" value="Ice-binding_C"/>
</dbReference>
<dbReference type="EMBL" id="VAUV01000001">
    <property type="protein sequence ID" value="TLD72795.1"/>
    <property type="molecule type" value="Genomic_DNA"/>
</dbReference>